<dbReference type="Gene3D" id="2.70.98.10">
    <property type="match status" value="1"/>
</dbReference>
<dbReference type="Pfam" id="PF01263">
    <property type="entry name" value="Aldose_epim"/>
    <property type="match status" value="1"/>
</dbReference>
<evidence type="ECO:0000313" key="1">
    <source>
        <dbReference type="EMBL" id="MVQ32197.1"/>
    </source>
</evidence>
<organism evidence="1 2">
    <name type="scientific">Ramlibacter pinisoli</name>
    <dbReference type="NCBI Taxonomy" id="2682844"/>
    <lineage>
        <taxon>Bacteria</taxon>
        <taxon>Pseudomonadati</taxon>
        <taxon>Pseudomonadota</taxon>
        <taxon>Betaproteobacteria</taxon>
        <taxon>Burkholderiales</taxon>
        <taxon>Comamonadaceae</taxon>
        <taxon>Ramlibacter</taxon>
    </lineage>
</organism>
<dbReference type="CDD" id="cd09021">
    <property type="entry name" value="Aldose_epim_Ec_YphB"/>
    <property type="match status" value="1"/>
</dbReference>
<dbReference type="GO" id="GO:0005975">
    <property type="term" value="P:carbohydrate metabolic process"/>
    <property type="evidence" value="ECO:0007669"/>
    <property type="project" value="InterPro"/>
</dbReference>
<comment type="caution">
    <text evidence="1">The sequence shown here is derived from an EMBL/GenBank/DDBJ whole genome shotgun (WGS) entry which is preliminary data.</text>
</comment>
<dbReference type="SUPFAM" id="SSF74650">
    <property type="entry name" value="Galactose mutarotase-like"/>
    <property type="match status" value="1"/>
</dbReference>
<dbReference type="InterPro" id="IPR014718">
    <property type="entry name" value="GH-type_carb-bd"/>
</dbReference>
<dbReference type="Proteomes" id="UP000469385">
    <property type="component" value="Unassembled WGS sequence"/>
</dbReference>
<dbReference type="GO" id="GO:0030246">
    <property type="term" value="F:carbohydrate binding"/>
    <property type="evidence" value="ECO:0007669"/>
    <property type="project" value="InterPro"/>
</dbReference>
<dbReference type="GO" id="GO:0016853">
    <property type="term" value="F:isomerase activity"/>
    <property type="evidence" value="ECO:0007669"/>
    <property type="project" value="InterPro"/>
</dbReference>
<dbReference type="InterPro" id="IPR008183">
    <property type="entry name" value="Aldose_1/G6P_1-epimerase"/>
</dbReference>
<keyword evidence="2" id="KW-1185">Reference proteome</keyword>
<accession>A0A6N8IZC7</accession>
<protein>
    <submittedName>
        <fullName evidence="1">Aldose 1-epimerase</fullName>
    </submittedName>
</protein>
<reference evidence="1 2" key="1">
    <citation type="submission" date="2019-12" db="EMBL/GenBank/DDBJ databases">
        <authorList>
            <person name="Huq M.A."/>
        </authorList>
    </citation>
    <scope>NUCLEOTIDE SEQUENCE [LARGE SCALE GENOMIC DNA]</scope>
    <source>
        <strain evidence="1 2">MAH-25</strain>
    </source>
</reference>
<proteinExistence type="predicted"/>
<dbReference type="AlphaFoldDB" id="A0A6N8IZC7"/>
<dbReference type="EMBL" id="WSEL01000009">
    <property type="protein sequence ID" value="MVQ32197.1"/>
    <property type="molecule type" value="Genomic_DNA"/>
</dbReference>
<dbReference type="InterPro" id="IPR011013">
    <property type="entry name" value="Gal_mutarotase_sf_dom"/>
</dbReference>
<sequence length="298" mass="31917">MTLPMPSPSPASSLQLQSGALACVVEPALGACLRSLTLGTLPVLRPSPADLPTARQAGSYPLVPCSNRVANARLAWNGRTWPLTPNNPPEPHAIHGIGWQRAWTVVRHDGASALLALDHPGDASWPFAFRCEQALRIEPQALVLELALTNRAPEPAPAGLGWHPFFVKRPGARLQVATTARWQMGEDKLPTVRTPDRGIDQPCDTLDVDHCFDGWDGQAELVDDALAVRVTSSLRHVVVFTNPSRAAVAIEPVSHANNVFGEPALGEGLPPGLLGRTALAPGETLRAWMRIEVHARGA</sequence>
<gene>
    <name evidence="1" type="ORF">GON04_22270</name>
</gene>
<evidence type="ECO:0000313" key="2">
    <source>
        <dbReference type="Proteomes" id="UP000469385"/>
    </source>
</evidence>
<name>A0A6N8IZC7_9BURK</name>